<evidence type="ECO:0000256" key="1">
    <source>
        <dbReference type="ARBA" id="ARBA00022729"/>
    </source>
</evidence>
<organism evidence="5 6">
    <name type="scientific">Mizuhopecten yessoensis</name>
    <name type="common">Japanese scallop</name>
    <name type="synonym">Patinopecten yessoensis</name>
    <dbReference type="NCBI Taxonomy" id="6573"/>
    <lineage>
        <taxon>Eukaryota</taxon>
        <taxon>Metazoa</taxon>
        <taxon>Spiralia</taxon>
        <taxon>Lophotrochozoa</taxon>
        <taxon>Mollusca</taxon>
        <taxon>Bivalvia</taxon>
        <taxon>Autobranchia</taxon>
        <taxon>Pteriomorphia</taxon>
        <taxon>Pectinida</taxon>
        <taxon>Pectinoidea</taxon>
        <taxon>Pectinidae</taxon>
        <taxon>Mizuhopecten</taxon>
    </lineage>
</organism>
<evidence type="ECO:0000259" key="4">
    <source>
        <dbReference type="Pfam" id="PF23283"/>
    </source>
</evidence>
<keyword evidence="2" id="KW-1015">Disulfide bond</keyword>
<feature type="signal peptide" evidence="3">
    <location>
        <begin position="1"/>
        <end position="20"/>
    </location>
</feature>
<protein>
    <submittedName>
        <fullName evidence="5">Oncoprotein-induced transcript 3 protein</fullName>
    </submittedName>
</protein>
<dbReference type="EMBL" id="NEDP02005516">
    <property type="protein sequence ID" value="OWF39665.1"/>
    <property type="molecule type" value="Genomic_DNA"/>
</dbReference>
<dbReference type="InterPro" id="IPR057774">
    <property type="entry name" value="D8C_UMOD/GP2/OIT3-like"/>
</dbReference>
<comment type="caution">
    <text evidence="5">The sequence shown here is derived from an EMBL/GenBank/DDBJ whole genome shotgun (WGS) entry which is preliminary data.</text>
</comment>
<gene>
    <name evidence="5" type="ORF">KP79_PYT13309</name>
</gene>
<dbReference type="AlphaFoldDB" id="A0A210PT55"/>
<feature type="chain" id="PRO_5012826513" evidence="3">
    <location>
        <begin position="21"/>
        <end position="208"/>
    </location>
</feature>
<evidence type="ECO:0000256" key="2">
    <source>
        <dbReference type="ARBA" id="ARBA00023157"/>
    </source>
</evidence>
<evidence type="ECO:0000313" key="6">
    <source>
        <dbReference type="Proteomes" id="UP000242188"/>
    </source>
</evidence>
<dbReference type="Pfam" id="PF23283">
    <property type="entry name" value="D8C_UMOD"/>
    <property type="match status" value="1"/>
</dbReference>
<evidence type="ECO:0000313" key="5">
    <source>
        <dbReference type="EMBL" id="OWF39665.1"/>
    </source>
</evidence>
<name>A0A210PT55_MIZYE</name>
<feature type="domain" description="UMOD/GP2/OIT3-like D8C" evidence="4">
    <location>
        <begin position="63"/>
        <end position="140"/>
    </location>
</feature>
<accession>A0A210PT55</accession>
<dbReference type="Proteomes" id="UP000242188">
    <property type="component" value="Unassembled WGS sequence"/>
</dbReference>
<keyword evidence="1 3" id="KW-0732">Signal</keyword>
<proteinExistence type="predicted"/>
<dbReference type="OrthoDB" id="10001041at2759"/>
<sequence length="208" mass="22835">MLRTFCILVTCLFFVSGQEADPCLPTTYRAIDHPWRSTSNVVTSSTAQCDSSLVVKWYRSTSGAGGTMPATRPDLNACGTVYPLWMDDELPNAGETAEIKMCIRTPFTSCQDTWNIRVKNCNTFYVYELQQAPTCPSAYCFGDKAPCPDGQTSDTGFTPCTEISVNISGINLSPNRTADLVDTTITYELGLAIAKVIEFQCNIDVTRT</sequence>
<dbReference type="STRING" id="6573.A0A210PT55"/>
<evidence type="ECO:0000256" key="3">
    <source>
        <dbReference type="SAM" id="SignalP"/>
    </source>
</evidence>
<reference evidence="5 6" key="1">
    <citation type="journal article" date="2017" name="Nat. Ecol. Evol.">
        <title>Scallop genome provides insights into evolution of bilaterian karyotype and development.</title>
        <authorList>
            <person name="Wang S."/>
            <person name="Zhang J."/>
            <person name="Jiao W."/>
            <person name="Li J."/>
            <person name="Xun X."/>
            <person name="Sun Y."/>
            <person name="Guo X."/>
            <person name="Huan P."/>
            <person name="Dong B."/>
            <person name="Zhang L."/>
            <person name="Hu X."/>
            <person name="Sun X."/>
            <person name="Wang J."/>
            <person name="Zhao C."/>
            <person name="Wang Y."/>
            <person name="Wang D."/>
            <person name="Huang X."/>
            <person name="Wang R."/>
            <person name="Lv J."/>
            <person name="Li Y."/>
            <person name="Zhang Z."/>
            <person name="Liu B."/>
            <person name="Lu W."/>
            <person name="Hui Y."/>
            <person name="Liang J."/>
            <person name="Zhou Z."/>
            <person name="Hou R."/>
            <person name="Li X."/>
            <person name="Liu Y."/>
            <person name="Li H."/>
            <person name="Ning X."/>
            <person name="Lin Y."/>
            <person name="Zhao L."/>
            <person name="Xing Q."/>
            <person name="Dou J."/>
            <person name="Li Y."/>
            <person name="Mao J."/>
            <person name="Guo H."/>
            <person name="Dou H."/>
            <person name="Li T."/>
            <person name="Mu C."/>
            <person name="Jiang W."/>
            <person name="Fu Q."/>
            <person name="Fu X."/>
            <person name="Miao Y."/>
            <person name="Liu J."/>
            <person name="Yu Q."/>
            <person name="Li R."/>
            <person name="Liao H."/>
            <person name="Li X."/>
            <person name="Kong Y."/>
            <person name="Jiang Z."/>
            <person name="Chourrout D."/>
            <person name="Li R."/>
            <person name="Bao Z."/>
        </authorList>
    </citation>
    <scope>NUCLEOTIDE SEQUENCE [LARGE SCALE GENOMIC DNA]</scope>
    <source>
        <strain evidence="5 6">PY_sf001</strain>
    </source>
</reference>
<keyword evidence="6" id="KW-1185">Reference proteome</keyword>